<dbReference type="GeneID" id="113521849"/>
<protein>
    <submittedName>
        <fullName evidence="6">Carboxypeptidase B-like</fullName>
    </submittedName>
</protein>
<keyword evidence="5" id="KW-1185">Reference proteome</keyword>
<organism evidence="5 6">
    <name type="scientific">Galleria mellonella</name>
    <name type="common">Greater wax moth</name>
    <dbReference type="NCBI Taxonomy" id="7137"/>
    <lineage>
        <taxon>Eukaryota</taxon>
        <taxon>Metazoa</taxon>
        <taxon>Ecdysozoa</taxon>
        <taxon>Arthropoda</taxon>
        <taxon>Hexapoda</taxon>
        <taxon>Insecta</taxon>
        <taxon>Pterygota</taxon>
        <taxon>Neoptera</taxon>
        <taxon>Endopterygota</taxon>
        <taxon>Lepidoptera</taxon>
        <taxon>Glossata</taxon>
        <taxon>Ditrysia</taxon>
        <taxon>Pyraloidea</taxon>
        <taxon>Pyralidae</taxon>
        <taxon>Galleriinae</taxon>
        <taxon>Galleria</taxon>
    </lineage>
</organism>
<dbReference type="GO" id="GO:0005615">
    <property type="term" value="C:extracellular space"/>
    <property type="evidence" value="ECO:0007669"/>
    <property type="project" value="TreeGrafter"/>
</dbReference>
<comment type="cofactor">
    <cofactor evidence="1">
        <name>Zn(2+)</name>
        <dbReference type="ChEBI" id="CHEBI:29105"/>
    </cofactor>
</comment>
<dbReference type="SMART" id="SM00631">
    <property type="entry name" value="Zn_pept"/>
    <property type="match status" value="1"/>
</dbReference>
<dbReference type="InParanoid" id="A0A6J1X1R3"/>
<dbReference type="OrthoDB" id="3626597at2759"/>
<evidence type="ECO:0000313" key="6">
    <source>
        <dbReference type="RefSeq" id="XP_026763304.1"/>
    </source>
</evidence>
<dbReference type="KEGG" id="gmw:113521849"/>
<dbReference type="RefSeq" id="XP_026763304.1">
    <property type="nucleotide sequence ID" value="XM_026907503.3"/>
</dbReference>
<gene>
    <name evidence="6" type="primary">LOC113521849</name>
</gene>
<accession>A0A6J1X1R3</accession>
<reference evidence="6" key="1">
    <citation type="submission" date="2025-08" db="UniProtKB">
        <authorList>
            <consortium name="RefSeq"/>
        </authorList>
    </citation>
    <scope>IDENTIFICATION</scope>
    <source>
        <tissue evidence="6">Whole larvae</tissue>
    </source>
</reference>
<comment type="similarity">
    <text evidence="2 3">Belongs to the peptidase M14 family.</text>
</comment>
<dbReference type="InterPro" id="IPR000834">
    <property type="entry name" value="Peptidase_M14"/>
</dbReference>
<comment type="caution">
    <text evidence="3">Lacks conserved residue(s) required for the propagation of feature annotation.</text>
</comment>
<evidence type="ECO:0000256" key="1">
    <source>
        <dbReference type="ARBA" id="ARBA00001947"/>
    </source>
</evidence>
<dbReference type="GO" id="GO:0008270">
    <property type="term" value="F:zinc ion binding"/>
    <property type="evidence" value="ECO:0007669"/>
    <property type="project" value="InterPro"/>
</dbReference>
<evidence type="ECO:0000256" key="2">
    <source>
        <dbReference type="ARBA" id="ARBA00005988"/>
    </source>
</evidence>
<evidence type="ECO:0000259" key="4">
    <source>
        <dbReference type="PROSITE" id="PS52035"/>
    </source>
</evidence>
<dbReference type="Pfam" id="PF00246">
    <property type="entry name" value="Peptidase_M14"/>
    <property type="match status" value="1"/>
</dbReference>
<dbReference type="SUPFAM" id="SSF53187">
    <property type="entry name" value="Zn-dependent exopeptidases"/>
    <property type="match status" value="1"/>
</dbReference>
<evidence type="ECO:0000313" key="5">
    <source>
        <dbReference type="Proteomes" id="UP001652740"/>
    </source>
</evidence>
<proteinExistence type="inferred from homology"/>
<feature type="domain" description="Peptidase M14" evidence="4">
    <location>
        <begin position="6"/>
        <end position="320"/>
    </location>
</feature>
<dbReference type="GO" id="GO:0006508">
    <property type="term" value="P:proteolysis"/>
    <property type="evidence" value="ECO:0007669"/>
    <property type="project" value="InterPro"/>
</dbReference>
<evidence type="ECO:0000256" key="3">
    <source>
        <dbReference type="PROSITE-ProRule" id="PRU01379"/>
    </source>
</evidence>
<dbReference type="PANTHER" id="PTHR11705">
    <property type="entry name" value="PROTEASE FAMILY M14 CARBOXYPEPTIDASE A,B"/>
    <property type="match status" value="1"/>
</dbReference>
<dbReference type="PANTHER" id="PTHR11705:SF154">
    <property type="entry name" value="PEPTIDASE M14 CARBOXYPEPTIDASE A DOMAIN-CONTAINING PROTEIN"/>
    <property type="match status" value="1"/>
</dbReference>
<dbReference type="GO" id="GO:0004181">
    <property type="term" value="F:metallocarboxypeptidase activity"/>
    <property type="evidence" value="ECO:0007669"/>
    <property type="project" value="InterPro"/>
</dbReference>
<dbReference type="Gene3D" id="3.40.630.10">
    <property type="entry name" value="Zn peptidases"/>
    <property type="match status" value="1"/>
</dbReference>
<dbReference type="Proteomes" id="UP001652740">
    <property type="component" value="Unplaced"/>
</dbReference>
<dbReference type="PROSITE" id="PS52035">
    <property type="entry name" value="PEPTIDASE_M14"/>
    <property type="match status" value="1"/>
</dbReference>
<name>A0A6J1X1R3_GALME</name>
<sequence length="330" mass="37497">MLDDLKHHEEQNCIKDVAIGASTVAIFLTALTQYCGDIIKYNINEQTAYTFEGRYLYEVVINGTHEETTIDSRPIIMIDAGRQGGTEPVTLALFLIEQLVACEENDEMIEKVQWIILPSANPDGQEFNRVDTWRKNRRVSDNVLGIGVDISRNFESQWGSCPKIESGFSPIYPGVGPVSENETLFIKNLLLKYKKDIKVYLSIRRDGHAILYPYGYTKNHPANSDRLIKVAANVAAKVNQRAGGLSLFLNHSIYESEEKERCGHSVDYAYDLGIPLAYEMRVFLGSNNLIMSKFHTLPRGYEASLRNGYYSGIRELYNIIIKEKQYGRVY</sequence>
<dbReference type="AlphaFoldDB" id="A0A6J1X1R3"/>